<accession>A0A942EDK1</accession>
<feature type="chain" id="PRO_5037302451" description="SH3 domain-containing protein" evidence="2">
    <location>
        <begin position="22"/>
        <end position="124"/>
    </location>
</feature>
<gene>
    <name evidence="3" type="ORF">KD146_03345</name>
</gene>
<dbReference type="EMBL" id="JAGXTP010000001">
    <property type="protein sequence ID" value="MBS3847726.1"/>
    <property type="molecule type" value="Genomic_DNA"/>
</dbReference>
<feature type="signal peptide" evidence="2">
    <location>
        <begin position="1"/>
        <end position="21"/>
    </location>
</feature>
<dbReference type="AlphaFoldDB" id="A0A942EDK1"/>
<protein>
    <recommendedName>
        <fullName evidence="5">SH3 domain-containing protein</fullName>
    </recommendedName>
</protein>
<evidence type="ECO:0008006" key="5">
    <source>
        <dbReference type="Google" id="ProtNLM"/>
    </source>
</evidence>
<feature type="region of interest" description="Disordered" evidence="1">
    <location>
        <begin position="100"/>
        <end position="124"/>
    </location>
</feature>
<evidence type="ECO:0000256" key="1">
    <source>
        <dbReference type="SAM" id="MobiDB-lite"/>
    </source>
</evidence>
<evidence type="ECO:0000313" key="3">
    <source>
        <dbReference type="EMBL" id="MBS3847726.1"/>
    </source>
</evidence>
<comment type="caution">
    <text evidence="3">The sequence shown here is derived from an EMBL/GenBank/DDBJ whole genome shotgun (WGS) entry which is preliminary data.</text>
</comment>
<evidence type="ECO:0000256" key="2">
    <source>
        <dbReference type="SAM" id="SignalP"/>
    </source>
</evidence>
<evidence type="ECO:0000313" key="4">
    <source>
        <dbReference type="Proteomes" id="UP000678281"/>
    </source>
</evidence>
<dbReference type="Proteomes" id="UP000678281">
    <property type="component" value="Unassembled WGS sequence"/>
</dbReference>
<feature type="region of interest" description="Disordered" evidence="1">
    <location>
        <begin position="27"/>
        <end position="50"/>
    </location>
</feature>
<dbReference type="RefSeq" id="WP_212657327.1">
    <property type="nucleotide sequence ID" value="NZ_JAGXTP010000001.1"/>
</dbReference>
<organism evidence="3 4">
    <name type="scientific">Devosia litorisediminis</name>
    <dbReference type="NCBI Taxonomy" id="2829817"/>
    <lineage>
        <taxon>Bacteria</taxon>
        <taxon>Pseudomonadati</taxon>
        <taxon>Pseudomonadota</taxon>
        <taxon>Alphaproteobacteria</taxon>
        <taxon>Hyphomicrobiales</taxon>
        <taxon>Devosiaceae</taxon>
        <taxon>Devosia</taxon>
    </lineage>
</organism>
<proteinExistence type="predicted"/>
<reference evidence="3" key="1">
    <citation type="submission" date="2021-04" db="EMBL/GenBank/DDBJ databases">
        <title>Devosia litorisediminis sp. nov., isolated from a sand dune.</title>
        <authorList>
            <person name="Park S."/>
            <person name="Yoon J.-H."/>
        </authorList>
    </citation>
    <scope>NUCLEOTIDE SEQUENCE</scope>
    <source>
        <strain evidence="3">BSSL-BM10</strain>
    </source>
</reference>
<name>A0A942EDK1_9HYPH</name>
<keyword evidence="4" id="KW-1185">Reference proteome</keyword>
<sequence length="124" mass="12593">MRLGPITLIATLLLLATSAHAARTATISGTPSAHASPEASAEITGHPPTGATVTIEHCTGEAAGFIAPAPGEDTWCLIRGLGWIAAAGLSNLSADPQTLLPDNAGFDPLKEAAPAWDDLQSPFD</sequence>
<keyword evidence="2" id="KW-0732">Signal</keyword>
<feature type="compositionally biased region" description="Low complexity" evidence="1">
    <location>
        <begin position="27"/>
        <end position="42"/>
    </location>
</feature>